<feature type="coiled-coil region" evidence="1">
    <location>
        <begin position="313"/>
        <end position="347"/>
    </location>
</feature>
<comment type="caution">
    <text evidence="3">The sequence shown here is derived from an EMBL/GenBank/DDBJ whole genome shotgun (WGS) entry which is preliminary data.</text>
</comment>
<feature type="compositionally biased region" description="Polar residues" evidence="2">
    <location>
        <begin position="114"/>
        <end position="137"/>
    </location>
</feature>
<feature type="region of interest" description="Disordered" evidence="2">
    <location>
        <begin position="93"/>
        <end position="137"/>
    </location>
</feature>
<sequence length="355" mass="40519">MTQQENLSRIPLRVDSKSTDRPQGHLLQKKPHASLSPSKPRHLRLNHNALSTIFESAVDESKDHERRARWSIRAVNQDHKEHDEEQFSNTKTFDQDGEQQQEQHESLESQTSSFNSQLEKSLTSTNPTSICDSQASDQSAKIKDYKEAYLKYRLISLQSQKLSAASNLHVTLDKTQFLTNQLHVSTNAFNLLCSIIQQLPGSSATIKDLQERTTNQQATLSVETDNIRLAVRNLLKTNYAVIAECEVLRKEATTSNLSLFTAERLAVNRLLTTFSSSKVITVDRDEELECQQDTLTTFNDYVGSLVQNLDVQNDGLGKLIKDVNQQVRELETEMDEHVRDKKSLKKMLRDFFDLR</sequence>
<dbReference type="EMBL" id="QZBM01000027">
    <property type="protein sequence ID" value="THZ30024.1"/>
    <property type="molecule type" value="Genomic_DNA"/>
</dbReference>
<name>A0A4S9TX70_AURPU</name>
<keyword evidence="1" id="KW-0175">Coiled coil</keyword>
<proteinExistence type="predicted"/>
<evidence type="ECO:0000256" key="2">
    <source>
        <dbReference type="SAM" id="MobiDB-lite"/>
    </source>
</evidence>
<evidence type="ECO:0000256" key="1">
    <source>
        <dbReference type="SAM" id="Coils"/>
    </source>
</evidence>
<reference evidence="3 4" key="1">
    <citation type="submission" date="2018-10" db="EMBL/GenBank/DDBJ databases">
        <title>Fifty Aureobasidium pullulans genomes reveal a recombining polyextremotolerant generalist.</title>
        <authorList>
            <person name="Gostincar C."/>
            <person name="Turk M."/>
            <person name="Zajc J."/>
            <person name="Gunde-Cimerman N."/>
        </authorList>
    </citation>
    <scope>NUCLEOTIDE SEQUENCE [LARGE SCALE GENOMIC DNA]</scope>
    <source>
        <strain evidence="3 4">EXF-3863</strain>
    </source>
</reference>
<feature type="compositionally biased region" description="Basic and acidic residues" evidence="2">
    <location>
        <begin position="12"/>
        <end position="23"/>
    </location>
</feature>
<dbReference type="AlphaFoldDB" id="A0A4S9TX70"/>
<evidence type="ECO:0000313" key="4">
    <source>
        <dbReference type="Proteomes" id="UP000308005"/>
    </source>
</evidence>
<protein>
    <submittedName>
        <fullName evidence="3">Uncharacterized protein</fullName>
    </submittedName>
</protein>
<organism evidence="3 4">
    <name type="scientific">Aureobasidium pullulans</name>
    <name type="common">Black yeast</name>
    <name type="synonym">Pullularia pullulans</name>
    <dbReference type="NCBI Taxonomy" id="5580"/>
    <lineage>
        <taxon>Eukaryota</taxon>
        <taxon>Fungi</taxon>
        <taxon>Dikarya</taxon>
        <taxon>Ascomycota</taxon>
        <taxon>Pezizomycotina</taxon>
        <taxon>Dothideomycetes</taxon>
        <taxon>Dothideomycetidae</taxon>
        <taxon>Dothideales</taxon>
        <taxon>Saccotheciaceae</taxon>
        <taxon>Aureobasidium</taxon>
    </lineage>
</organism>
<gene>
    <name evidence="3" type="ORF">D6C91_01348</name>
</gene>
<accession>A0A4S9TX70</accession>
<feature type="region of interest" description="Disordered" evidence="2">
    <location>
        <begin position="1"/>
        <end position="41"/>
    </location>
</feature>
<evidence type="ECO:0000313" key="3">
    <source>
        <dbReference type="EMBL" id="THZ30024.1"/>
    </source>
</evidence>
<dbReference type="Proteomes" id="UP000308005">
    <property type="component" value="Unassembled WGS sequence"/>
</dbReference>